<sequence length="261" mass="28275">MDKGPDLDLGPPVEPDEDSDDSAIYVQGLNDNVTLDDLLDFFKQCRVVKMNKRTGQSMIHIYVDKETGRPKGNATVSYEDPPTVKAAMEWFDRKDFEGSKLKFSLARKMPPMNSMRGGMPPREGRGMPPPLCGGPGSPEGPGGPMGHMRGCGGDRGGFPLGETPQRRKHPCPNPGRGNQNFTWRTECNQCKAPKPEGFLPPPFQLPDGDCGRGPGGIWGRGGGLMDHGGPGGMFRGGCGVDRGGFRGGRGEHYQECRDQPY</sequence>
<dbReference type="InterPro" id="IPR035979">
    <property type="entry name" value="RBD_domain_sf"/>
</dbReference>
<proteinExistence type="predicted"/>
<evidence type="ECO:0000256" key="4">
    <source>
        <dbReference type="PROSITE-ProRule" id="PRU00176"/>
    </source>
</evidence>
<dbReference type="Gene3D" id="3.30.70.330">
    <property type="match status" value="1"/>
</dbReference>
<keyword evidence="8" id="KW-1185">Reference proteome</keyword>
<dbReference type="InterPro" id="IPR000504">
    <property type="entry name" value="RRM_dom"/>
</dbReference>
<dbReference type="InterPro" id="IPR034870">
    <property type="entry name" value="TET_fam"/>
</dbReference>
<evidence type="ECO:0000256" key="5">
    <source>
        <dbReference type="SAM" id="MobiDB-lite"/>
    </source>
</evidence>
<dbReference type="GO" id="GO:0003723">
    <property type="term" value="F:RNA binding"/>
    <property type="evidence" value="ECO:0007669"/>
    <property type="project" value="UniProtKB-UniRule"/>
</dbReference>
<dbReference type="Ensembl" id="ENSANAT00000055429.1">
    <property type="protein sequence ID" value="ENSANAP00000037347.1"/>
    <property type="gene ID" value="ENSANAG00000036181.1"/>
</dbReference>
<keyword evidence="2 4" id="KW-0694">RNA-binding</keyword>
<dbReference type="SUPFAM" id="SSF90209">
    <property type="entry name" value="Ran binding protein zinc finger-like"/>
    <property type="match status" value="1"/>
</dbReference>
<dbReference type="GO" id="GO:0006355">
    <property type="term" value="P:regulation of DNA-templated transcription"/>
    <property type="evidence" value="ECO:0007669"/>
    <property type="project" value="InterPro"/>
</dbReference>
<accession>A0A2K5EVV2</accession>
<evidence type="ECO:0000259" key="6">
    <source>
        <dbReference type="PROSITE" id="PS50102"/>
    </source>
</evidence>
<evidence type="ECO:0000256" key="2">
    <source>
        <dbReference type="ARBA" id="ARBA00022884"/>
    </source>
</evidence>
<feature type="region of interest" description="Disordered" evidence="5">
    <location>
        <begin position="155"/>
        <end position="178"/>
    </location>
</feature>
<dbReference type="SMART" id="SM00360">
    <property type="entry name" value="RRM"/>
    <property type="match status" value="1"/>
</dbReference>
<dbReference type="InterPro" id="IPR012677">
    <property type="entry name" value="Nucleotide-bd_a/b_plait_sf"/>
</dbReference>
<organism evidence="7 8">
    <name type="scientific">Aotus nancymaae</name>
    <name type="common">Ma's night monkey</name>
    <dbReference type="NCBI Taxonomy" id="37293"/>
    <lineage>
        <taxon>Eukaryota</taxon>
        <taxon>Metazoa</taxon>
        <taxon>Chordata</taxon>
        <taxon>Craniata</taxon>
        <taxon>Vertebrata</taxon>
        <taxon>Euteleostomi</taxon>
        <taxon>Mammalia</taxon>
        <taxon>Eutheria</taxon>
        <taxon>Euarchontoglires</taxon>
        <taxon>Primates</taxon>
        <taxon>Haplorrhini</taxon>
        <taxon>Platyrrhini</taxon>
        <taxon>Aotidae</taxon>
        <taxon>Aotus</taxon>
    </lineage>
</organism>
<evidence type="ECO:0000256" key="1">
    <source>
        <dbReference type="ARBA" id="ARBA00004123"/>
    </source>
</evidence>
<name>A0A2K5EVV2_AOTNA</name>
<dbReference type="OMA" id="CMITFAT"/>
<evidence type="ECO:0000256" key="3">
    <source>
        <dbReference type="ARBA" id="ARBA00023242"/>
    </source>
</evidence>
<dbReference type="PROSITE" id="PS50102">
    <property type="entry name" value="RRM"/>
    <property type="match status" value="1"/>
</dbReference>
<dbReference type="PANTHER" id="PTHR23238">
    <property type="entry name" value="RNA BINDING PROTEIN"/>
    <property type="match status" value="1"/>
</dbReference>
<comment type="subcellular location">
    <subcellularLocation>
        <location evidence="1">Nucleus</location>
    </subcellularLocation>
</comment>
<dbReference type="AlphaFoldDB" id="A0A2K5EVV2"/>
<dbReference type="Proteomes" id="UP000233020">
    <property type="component" value="Unplaced"/>
</dbReference>
<protein>
    <recommendedName>
        <fullName evidence="6">RRM domain-containing protein</fullName>
    </recommendedName>
</protein>
<dbReference type="Pfam" id="PF00076">
    <property type="entry name" value="RRM_1"/>
    <property type="match status" value="1"/>
</dbReference>
<evidence type="ECO:0000313" key="7">
    <source>
        <dbReference type="Ensembl" id="ENSANAP00000037347.1"/>
    </source>
</evidence>
<reference evidence="7" key="2">
    <citation type="submission" date="2025-09" db="UniProtKB">
        <authorList>
            <consortium name="Ensembl"/>
        </authorList>
    </citation>
    <scope>IDENTIFICATION</scope>
</reference>
<dbReference type="Gene3D" id="4.10.1060.10">
    <property type="entry name" value="Zinc finger, RanBP2-type"/>
    <property type="match status" value="1"/>
</dbReference>
<dbReference type="GO" id="GO:0005634">
    <property type="term" value="C:nucleus"/>
    <property type="evidence" value="ECO:0007669"/>
    <property type="project" value="UniProtKB-SubCell"/>
</dbReference>
<feature type="domain" description="RRM" evidence="6">
    <location>
        <begin position="22"/>
        <end position="108"/>
    </location>
</feature>
<dbReference type="STRING" id="37293.ENSANAP00000037347"/>
<dbReference type="SUPFAM" id="SSF54928">
    <property type="entry name" value="RNA-binding domain, RBD"/>
    <property type="match status" value="1"/>
</dbReference>
<feature type="region of interest" description="Disordered" evidence="5">
    <location>
        <begin position="1"/>
        <end position="20"/>
    </location>
</feature>
<keyword evidence="3" id="KW-0539">Nucleus</keyword>
<dbReference type="FunFam" id="3.30.70.330:FF:000127">
    <property type="entry name" value="RNA-binding protein EWS isoform 1"/>
    <property type="match status" value="1"/>
</dbReference>
<reference evidence="7" key="1">
    <citation type="submission" date="2025-08" db="UniProtKB">
        <authorList>
            <consortium name="Ensembl"/>
        </authorList>
    </citation>
    <scope>IDENTIFICATION</scope>
</reference>
<dbReference type="InterPro" id="IPR036443">
    <property type="entry name" value="Znf_RanBP2_sf"/>
</dbReference>
<evidence type="ECO:0000313" key="8">
    <source>
        <dbReference type="Proteomes" id="UP000233020"/>
    </source>
</evidence>
<dbReference type="GeneTree" id="ENSGT00940000154191"/>